<feature type="transmembrane region" description="Helical" evidence="6">
    <location>
        <begin position="300"/>
        <end position="317"/>
    </location>
</feature>
<feature type="transmembrane region" description="Helical" evidence="6">
    <location>
        <begin position="5"/>
        <end position="22"/>
    </location>
</feature>
<evidence type="ECO:0000256" key="5">
    <source>
        <dbReference type="ARBA" id="ARBA00023136"/>
    </source>
</evidence>
<dbReference type="EMBL" id="SLXU01000001">
    <property type="protein sequence ID" value="TCP63255.1"/>
    <property type="molecule type" value="Genomic_DNA"/>
</dbReference>
<dbReference type="PANTHER" id="PTHR33529">
    <property type="entry name" value="SLR0882 PROTEIN-RELATED"/>
    <property type="match status" value="1"/>
</dbReference>
<keyword evidence="8" id="KW-1185">Reference proteome</keyword>
<dbReference type="GO" id="GO:0055085">
    <property type="term" value="P:transmembrane transport"/>
    <property type="evidence" value="ECO:0007669"/>
    <property type="project" value="InterPro"/>
</dbReference>
<feature type="transmembrane region" description="Helical" evidence="6">
    <location>
        <begin position="273"/>
        <end position="293"/>
    </location>
</feature>
<reference evidence="7 8" key="1">
    <citation type="submission" date="2019-03" db="EMBL/GenBank/DDBJ databases">
        <title>Genomic Encyclopedia of Type Strains, Phase IV (KMG-IV): sequencing the most valuable type-strain genomes for metagenomic binning, comparative biology and taxonomic classification.</title>
        <authorList>
            <person name="Goeker M."/>
        </authorList>
    </citation>
    <scope>NUCLEOTIDE SEQUENCE [LARGE SCALE GENOMIC DNA]</scope>
    <source>
        <strain evidence="7 8">DSM 24766</strain>
    </source>
</reference>
<name>A0A4R2RVU5_9RHOB</name>
<evidence type="ECO:0000256" key="1">
    <source>
        <dbReference type="ARBA" id="ARBA00004651"/>
    </source>
</evidence>
<sequence length="365" mass="39643">MLSQLTILFSFFALVLVSIYWLNQAVKLFEQLIGDGQSALVFLEFTALGLPNIIRLVLPLAAFAGTIQVMNRLTNESELVVMQAVGCGPWRLARPVLVFGAIVALIASVLTHALVPASQAQLSERSNEISRDITARFMSEGQFLHPAPGITFYIREITPAGELRDMFLSDARREDRRTTYTAKRALLVESETGPKLVMFDGMAQVLIHETRRLSTAGFDDFTYDIGALLAARVPQPQRLRVQSTLTLLDPPHALLRATGATRAEALQEAHARFSAPLLAVAGALIGYGALLLGGFSRFGVGRQIALAVVLLIGVHLVDNSAADMARRDASLWMVSYLAPGLGIAMGALLITLSGRRRRLPGETRA</sequence>
<evidence type="ECO:0000256" key="4">
    <source>
        <dbReference type="ARBA" id="ARBA00022989"/>
    </source>
</evidence>
<accession>A0A4R2RVU5</accession>
<gene>
    <name evidence="7" type="ORF">EV663_101523</name>
</gene>
<protein>
    <submittedName>
        <fullName evidence="7">Lipopolysaccharide export system permease protein</fullName>
    </submittedName>
</protein>
<feature type="transmembrane region" description="Helical" evidence="6">
    <location>
        <begin position="329"/>
        <end position="350"/>
    </location>
</feature>
<comment type="subcellular location">
    <subcellularLocation>
        <location evidence="1">Cell membrane</location>
        <topology evidence="1">Multi-pass membrane protein</topology>
    </subcellularLocation>
</comment>
<evidence type="ECO:0000256" key="6">
    <source>
        <dbReference type="SAM" id="Phobius"/>
    </source>
</evidence>
<keyword evidence="5 6" id="KW-0472">Membrane</keyword>
<dbReference type="InterPro" id="IPR005495">
    <property type="entry name" value="LptG/LptF_permease"/>
</dbReference>
<evidence type="ECO:0000313" key="8">
    <source>
        <dbReference type="Proteomes" id="UP000295050"/>
    </source>
</evidence>
<comment type="caution">
    <text evidence="7">The sequence shown here is derived from an EMBL/GenBank/DDBJ whole genome shotgun (WGS) entry which is preliminary data.</text>
</comment>
<dbReference type="NCBIfam" id="TIGR04407">
    <property type="entry name" value="LptF_YjgP"/>
    <property type="match status" value="1"/>
</dbReference>
<organism evidence="7 8">
    <name type="scientific">Rhodovulum bhavnagarense</name>
    <dbReference type="NCBI Taxonomy" id="992286"/>
    <lineage>
        <taxon>Bacteria</taxon>
        <taxon>Pseudomonadati</taxon>
        <taxon>Pseudomonadota</taxon>
        <taxon>Alphaproteobacteria</taxon>
        <taxon>Rhodobacterales</taxon>
        <taxon>Paracoccaceae</taxon>
        <taxon>Rhodovulum</taxon>
    </lineage>
</organism>
<dbReference type="Proteomes" id="UP000295050">
    <property type="component" value="Unassembled WGS sequence"/>
</dbReference>
<dbReference type="Pfam" id="PF03739">
    <property type="entry name" value="LptF_LptG"/>
    <property type="match status" value="1"/>
</dbReference>
<evidence type="ECO:0000256" key="2">
    <source>
        <dbReference type="ARBA" id="ARBA00022475"/>
    </source>
</evidence>
<keyword evidence="4 6" id="KW-1133">Transmembrane helix</keyword>
<keyword evidence="2" id="KW-1003">Cell membrane</keyword>
<keyword evidence="3 6" id="KW-0812">Transmembrane</keyword>
<dbReference type="GO" id="GO:0043190">
    <property type="term" value="C:ATP-binding cassette (ABC) transporter complex"/>
    <property type="evidence" value="ECO:0007669"/>
    <property type="project" value="InterPro"/>
</dbReference>
<evidence type="ECO:0000313" key="7">
    <source>
        <dbReference type="EMBL" id="TCP63255.1"/>
    </source>
</evidence>
<evidence type="ECO:0000256" key="3">
    <source>
        <dbReference type="ARBA" id="ARBA00022692"/>
    </source>
</evidence>
<proteinExistence type="predicted"/>
<dbReference type="InterPro" id="IPR030922">
    <property type="entry name" value="LptF"/>
</dbReference>
<feature type="transmembrane region" description="Helical" evidence="6">
    <location>
        <begin position="92"/>
        <end position="115"/>
    </location>
</feature>
<dbReference type="AlphaFoldDB" id="A0A4R2RVU5"/>
<dbReference type="PANTHER" id="PTHR33529:SF6">
    <property type="entry name" value="YJGP_YJGQ FAMILY PERMEASE"/>
    <property type="match status" value="1"/>
</dbReference>
<dbReference type="GO" id="GO:0015920">
    <property type="term" value="P:lipopolysaccharide transport"/>
    <property type="evidence" value="ECO:0007669"/>
    <property type="project" value="TreeGrafter"/>
</dbReference>